<proteinExistence type="predicted"/>
<dbReference type="Pfam" id="PF18701">
    <property type="entry name" value="DUF5641"/>
    <property type="match status" value="1"/>
</dbReference>
<dbReference type="Gene3D" id="3.30.420.10">
    <property type="entry name" value="Ribonuclease H-like superfamily/Ribonuclease H"/>
    <property type="match status" value="1"/>
</dbReference>
<dbReference type="InterPro" id="IPR041588">
    <property type="entry name" value="Integrase_H2C2"/>
</dbReference>
<dbReference type="GO" id="GO:0003676">
    <property type="term" value="F:nucleic acid binding"/>
    <property type="evidence" value="ECO:0007669"/>
    <property type="project" value="InterPro"/>
</dbReference>
<dbReference type="GO" id="GO:0015074">
    <property type="term" value="P:DNA integration"/>
    <property type="evidence" value="ECO:0007669"/>
    <property type="project" value="InterPro"/>
</dbReference>
<dbReference type="GO" id="GO:0071897">
    <property type="term" value="P:DNA biosynthetic process"/>
    <property type="evidence" value="ECO:0007669"/>
    <property type="project" value="UniProtKB-ARBA"/>
</dbReference>
<dbReference type="PROSITE" id="PS50994">
    <property type="entry name" value="INTEGRASE"/>
    <property type="match status" value="1"/>
</dbReference>
<dbReference type="InterPro" id="IPR008042">
    <property type="entry name" value="Retrotrans_Pao"/>
</dbReference>
<evidence type="ECO:0000259" key="2">
    <source>
        <dbReference type="PROSITE" id="PS50994"/>
    </source>
</evidence>
<dbReference type="InterPro" id="IPR036397">
    <property type="entry name" value="RNaseH_sf"/>
</dbReference>
<accession>A0A0A9YQQ8</accession>
<dbReference type="InterPro" id="IPR043128">
    <property type="entry name" value="Rev_trsase/Diguanyl_cyclase"/>
</dbReference>
<dbReference type="GO" id="GO:0042575">
    <property type="term" value="C:DNA polymerase complex"/>
    <property type="evidence" value="ECO:0007669"/>
    <property type="project" value="UniProtKB-ARBA"/>
</dbReference>
<dbReference type="SUPFAM" id="SSF53098">
    <property type="entry name" value="Ribonuclease H-like"/>
    <property type="match status" value="1"/>
</dbReference>
<dbReference type="InterPro" id="IPR005312">
    <property type="entry name" value="DUF1759"/>
</dbReference>
<dbReference type="Pfam" id="PF05380">
    <property type="entry name" value="Peptidase_A17"/>
    <property type="match status" value="1"/>
</dbReference>
<protein>
    <submittedName>
        <fullName evidence="3">Pol polyprotein</fullName>
    </submittedName>
</protein>
<reference evidence="3" key="2">
    <citation type="submission" date="2014-07" db="EMBL/GenBank/DDBJ databases">
        <authorList>
            <person name="Hull J."/>
        </authorList>
    </citation>
    <scope>NUCLEOTIDE SEQUENCE</scope>
</reference>
<dbReference type="InterPro" id="IPR012337">
    <property type="entry name" value="RNaseH-like_sf"/>
</dbReference>
<evidence type="ECO:0000313" key="3">
    <source>
        <dbReference type="EMBL" id="JAG34524.1"/>
    </source>
</evidence>
<dbReference type="PANTHER" id="PTHR47331:SF1">
    <property type="entry name" value="GAG-LIKE PROTEIN"/>
    <property type="match status" value="1"/>
</dbReference>
<dbReference type="InterPro" id="IPR001584">
    <property type="entry name" value="Integrase_cat-core"/>
</dbReference>
<feature type="domain" description="Integrase catalytic" evidence="2">
    <location>
        <begin position="1435"/>
        <end position="1637"/>
    </location>
</feature>
<evidence type="ECO:0000256" key="1">
    <source>
        <dbReference type="SAM" id="MobiDB-lite"/>
    </source>
</evidence>
<name>A0A0A9YQQ8_LYGHE</name>
<feature type="compositionally biased region" description="Low complexity" evidence="1">
    <location>
        <begin position="431"/>
        <end position="445"/>
    </location>
</feature>
<dbReference type="Gene3D" id="3.10.10.10">
    <property type="entry name" value="HIV Type 1 Reverse Transcriptase, subunit A, domain 1"/>
    <property type="match status" value="1"/>
</dbReference>
<dbReference type="PANTHER" id="PTHR47331">
    <property type="entry name" value="PHD-TYPE DOMAIN-CONTAINING PROTEIN"/>
    <property type="match status" value="1"/>
</dbReference>
<organism evidence="3">
    <name type="scientific">Lygus hesperus</name>
    <name type="common">Western plant bug</name>
    <dbReference type="NCBI Taxonomy" id="30085"/>
    <lineage>
        <taxon>Eukaryota</taxon>
        <taxon>Metazoa</taxon>
        <taxon>Ecdysozoa</taxon>
        <taxon>Arthropoda</taxon>
        <taxon>Hexapoda</taxon>
        <taxon>Insecta</taxon>
        <taxon>Pterygota</taxon>
        <taxon>Neoptera</taxon>
        <taxon>Paraneoptera</taxon>
        <taxon>Hemiptera</taxon>
        <taxon>Heteroptera</taxon>
        <taxon>Panheteroptera</taxon>
        <taxon>Cimicomorpha</taxon>
        <taxon>Miridae</taxon>
        <taxon>Mirini</taxon>
        <taxon>Lygus</taxon>
    </lineage>
</organism>
<gene>
    <name evidence="3" type="primary">pol_527</name>
    <name evidence="3" type="ORF">CM83_68736</name>
</gene>
<reference evidence="3" key="1">
    <citation type="journal article" date="2014" name="PLoS ONE">
        <title>Transcriptome-Based Identification of ABC Transporters in the Western Tarnished Plant Bug Lygus hesperus.</title>
        <authorList>
            <person name="Hull J.J."/>
            <person name="Chaney K."/>
            <person name="Geib S.M."/>
            <person name="Fabrick J.A."/>
            <person name="Brent C.S."/>
            <person name="Walsh D."/>
            <person name="Lavine L.C."/>
        </authorList>
    </citation>
    <scope>NUCLEOTIDE SEQUENCE</scope>
</reference>
<sequence length="1751" mass="198013">MATKAAETLKGLKVRRDRYWQQLKVTHGLIAKLPDQFNIFMVRCAKLQETAEKLEEITTEIEKLLTLWPELTDDTLQFQLQFDEVFYAIMAEYEHCKTKLPPNPAATVPAQAVSASPKKPLPKIIIPMFSGELSQFETFASLFEAVVHKNEDISVIEKFCYLKSSLSGEPLDLVNTIPYTATNYTLALHTLKNRYANPRIKLAYHFNQILNLQPVKSHSIPLLRELLNVVHINIEAIKRLKLPDLASAILLHFVLRLLDNKTRLDFEKEHIGVGTNLPTYDELISFLQNQCLIGEIANSDQISKQIEIKPSTSSKTPLVKQHYRKSLLATQSTSQEHANNSFSSKLDICKLCNKGSHRISKCWKFLEMPVPQRIEKIKSLNICMICLFYHPDKSCTSQGQCKWCSDSKHNRYLCHQSPHPKSDSEGPTVLKSTNGTSPSSSNGKSVQVAQPIVAKSFTCRLENQNISTHVLLGTASVRILHSSGQWYGPCRILMDSGSEVNFITDSLAQVLGLPRKQCPYNVTGIGQTGPLSVKGITSCTISSLHDSNNVYNFEAVITPKISVEVPSAKLTKNLASQFAHIPLADPNFYSKSKVDLLLGVQASLDILSHPFSIIRGNPSATQTIFGYVISGTVEVENQGDSAQYQSFLVQNSNDSIDSTLKKFWELEEVSSTIPSSPEDEWCENHFQSTIRRTSSGQYVASLPFKDGVRPNLGSNSEIALRRLSRLENRFKRDPTYFQLYRNNLLDYVQQGLAVHANTSSDYLLTHHGVLKESSTSPLRVVFNPSENCSTSRTLNSYLCTGPKLQSDMGNITLLFRLQPVALTCDVKGMFLAISLHEEDRRYQHFLFRFSSNESIQEWELTCLIFGMVSSPYIAQRVLKQLGEDEGHRFPAAAKILSTCCYVDNIVCSVSSHEEAIQLHDELTQLLASGCFILRKWASSDARVSDQIAAELRDHPRSLGSTEAIRVLGTEWDPISDSFCYLVDNIAVENPTKRSILSQIARIYDLNGYVAPVVFNLKLLLQDIWLKGLQWDDALPEDLKQRWDLISSDLPNLSQLRIPRYIMGNNNWQSAQLIGFGDASQQGMSAVLYLRVVQVDGSVCCNMIKAKTKIAPLKTVSIPRLELCASLLLSRLVKSVQLVLESLHINEIHLFTDSSTTLTWIHTPPYKLTTFVANRVVEITDNTSITSWRYVPTELNPADVASRGILASELISCELWWHGPQFLLYDTSQWPSRQFTMPETILELRTRSTFVVSKAVLSPILPLIERCSTFSKLLRVTVYVQRFIQNWFLPKERHIKGPMKVEELHKALSCVILVTQNHFLAEEIHHLRKNELCSSQYRSLTPFLSEEGFVMVGGRLSNSPLPLKSKHPLLMPHKSPLSALIIDHYHLNSLHGGPKIVQSLVQRYYWIPSVRQLIRMRLHKCITCFKFKAKPKQPQMADLPKSRFSEERCFHNTAIDFAGPFMVKDSNRRKVAQYKVYVAILVCMATKATHIELVSALSTEACLAALDRFIARRGLPAKIYSDRGRNFIGCARELKEMNTFLHQSKDQFIDRLAHRSIEWVHHPPYAPNFNGLVEAAVKSSKYHMKRIMGTQVFTYEEMLTLLARVEAVLNSRPLCPLSNSSDDDFNPLTPGHFLIGAPLLARPEHDLTDVQLNRLNRWQLVSHSLQSFWLRWRKEYLHTLMQRTKWTTPELNVEVGDMVLLYDAATSPLSWPLGRVEEVKPGSDGIVRVVRVRTPSGSILRPTNKVVGLPRE</sequence>
<dbReference type="Pfam" id="PF00078">
    <property type="entry name" value="RVT_1"/>
    <property type="match status" value="1"/>
</dbReference>
<dbReference type="InterPro" id="IPR043502">
    <property type="entry name" value="DNA/RNA_pol_sf"/>
</dbReference>
<dbReference type="SUPFAM" id="SSF56672">
    <property type="entry name" value="DNA/RNA polymerases"/>
    <property type="match status" value="1"/>
</dbReference>
<feature type="region of interest" description="Disordered" evidence="1">
    <location>
        <begin position="415"/>
        <end position="445"/>
    </location>
</feature>
<dbReference type="Gene3D" id="3.30.70.270">
    <property type="match status" value="1"/>
</dbReference>
<dbReference type="InterPro" id="IPR040676">
    <property type="entry name" value="DUF5641"/>
</dbReference>
<dbReference type="CDD" id="cd00303">
    <property type="entry name" value="retropepsin_like"/>
    <property type="match status" value="1"/>
</dbReference>
<dbReference type="Pfam" id="PF17921">
    <property type="entry name" value="Integrase_H2C2"/>
    <property type="match status" value="1"/>
</dbReference>
<dbReference type="InterPro" id="IPR000477">
    <property type="entry name" value="RT_dom"/>
</dbReference>
<dbReference type="Pfam" id="PF03564">
    <property type="entry name" value="DUF1759"/>
    <property type="match status" value="1"/>
</dbReference>
<dbReference type="EMBL" id="GBHO01009080">
    <property type="protein sequence ID" value="JAG34524.1"/>
    <property type="molecule type" value="Transcribed_RNA"/>
</dbReference>